<dbReference type="EMBL" id="LT841304">
    <property type="protein sequence ID" value="SMH63918.1"/>
    <property type="molecule type" value="Genomic_DNA"/>
</dbReference>
<organism evidence="2 3">
    <name type="scientific">Escherichia phage vB_EcoS_swan01</name>
    <dbReference type="NCBI Taxonomy" id="2496549"/>
    <lineage>
        <taxon>Viruses</taxon>
        <taxon>Duplodnaviria</taxon>
        <taxon>Heunggongvirae</taxon>
        <taxon>Uroviricota</taxon>
        <taxon>Caudoviricetes</taxon>
        <taxon>Drexlerviridae</taxon>
        <taxon>Tempevirinae</taxon>
        <taxon>Warwickvirus</taxon>
        <taxon>Warwickvirus ityhuna</taxon>
        <taxon>Warwickvirus swan01</taxon>
    </lineage>
</organism>
<keyword evidence="1" id="KW-0472">Membrane</keyword>
<name>A0A1X7QHD4_9CAUD</name>
<accession>A0A1X7QHD4</accession>
<dbReference type="Pfam" id="PF23973">
    <property type="entry name" value="DUF7299"/>
    <property type="match status" value="1"/>
</dbReference>
<proteinExistence type="predicted"/>
<protein>
    <submittedName>
        <fullName evidence="2">Uncharacterized protein</fullName>
    </submittedName>
</protein>
<feature type="transmembrane region" description="Helical" evidence="1">
    <location>
        <begin position="6"/>
        <end position="25"/>
    </location>
</feature>
<dbReference type="InterPro" id="IPR055723">
    <property type="entry name" value="DUF7299"/>
</dbReference>
<evidence type="ECO:0000256" key="1">
    <source>
        <dbReference type="SAM" id="Phobius"/>
    </source>
</evidence>
<keyword evidence="1" id="KW-1133">Transmembrane helix</keyword>
<sequence length="74" mass="8543">MIALSFCIGFIMAIIIFSVVMRFAYKFVINKGWYASAIWSEKQKKWLVRGQYLMIGSKILNSIRAKDGKVKYTA</sequence>
<keyword evidence="3" id="KW-1185">Reference proteome</keyword>
<reference evidence="3" key="1">
    <citation type="submission" date="2017-04" db="EMBL/GenBank/DDBJ databases">
        <authorList>
            <person name="Millard A."/>
            <person name="Redgwell R T."/>
            <person name="Michniewski S."/>
        </authorList>
    </citation>
    <scope>NUCLEOTIDE SEQUENCE [LARGE SCALE GENOMIC DNA]</scope>
</reference>
<keyword evidence="1" id="KW-0812">Transmembrane</keyword>
<evidence type="ECO:0000313" key="3">
    <source>
        <dbReference type="Proteomes" id="UP000281966"/>
    </source>
</evidence>
<dbReference type="Proteomes" id="UP000281966">
    <property type="component" value="Segment"/>
</dbReference>
<gene>
    <name evidence="2" type="ORF">SWAN_00033</name>
</gene>
<evidence type="ECO:0000313" key="2">
    <source>
        <dbReference type="EMBL" id="SMH63918.1"/>
    </source>
</evidence>